<gene>
    <name evidence="4" type="ORF">DGAL_LOCUS6249</name>
</gene>
<dbReference type="Proteomes" id="UP000789390">
    <property type="component" value="Unassembled WGS sequence"/>
</dbReference>
<keyword evidence="2" id="KW-0472">Membrane</keyword>
<name>A0A8J2RIB8_9CRUS</name>
<feature type="domain" description="Rab-GAP TBC" evidence="3">
    <location>
        <begin position="1"/>
        <end position="203"/>
    </location>
</feature>
<evidence type="ECO:0000313" key="5">
    <source>
        <dbReference type="Proteomes" id="UP000789390"/>
    </source>
</evidence>
<sequence length="257" mass="28966">MKDIQLTASRDEHYFVFEDLIYQVSLCFSRDPYVCHQLCSKFGSRAQTAARFAPASDITSSNSGVNRNSGTSKADGDAIGGQSAVTSAFPPSSCIPFYGWAMYVAPLCYVHEEAEDIYYTLRAMYIKYWSRLHRLSSHNQGIVALSVLFERLLQQQEPELWIHCLNNNIEPLRIAMPWMVQAFSGFLIPDQLLFLWDLILGFDSMLLLPLLAASVFSLRRENLHRIVSQDSAETILSDLSTIQVVPLLQMALSQQSG</sequence>
<dbReference type="InterPro" id="IPR035969">
    <property type="entry name" value="Rab-GAP_TBC_sf"/>
</dbReference>
<organism evidence="4 5">
    <name type="scientific">Daphnia galeata</name>
    <dbReference type="NCBI Taxonomy" id="27404"/>
    <lineage>
        <taxon>Eukaryota</taxon>
        <taxon>Metazoa</taxon>
        <taxon>Ecdysozoa</taxon>
        <taxon>Arthropoda</taxon>
        <taxon>Crustacea</taxon>
        <taxon>Branchiopoda</taxon>
        <taxon>Diplostraca</taxon>
        <taxon>Cladocera</taxon>
        <taxon>Anomopoda</taxon>
        <taxon>Daphniidae</taxon>
        <taxon>Daphnia</taxon>
    </lineage>
</organism>
<keyword evidence="2" id="KW-0812">Transmembrane</keyword>
<protein>
    <recommendedName>
        <fullName evidence="3">Rab-GAP TBC domain-containing protein</fullName>
    </recommendedName>
</protein>
<dbReference type="Pfam" id="PF00566">
    <property type="entry name" value="RabGAP-TBC"/>
    <property type="match status" value="1"/>
</dbReference>
<keyword evidence="5" id="KW-1185">Reference proteome</keyword>
<feature type="region of interest" description="Disordered" evidence="1">
    <location>
        <begin position="57"/>
        <end position="77"/>
    </location>
</feature>
<dbReference type="OrthoDB" id="10249775at2759"/>
<feature type="transmembrane region" description="Helical" evidence="2">
    <location>
        <begin position="193"/>
        <end position="216"/>
    </location>
</feature>
<dbReference type="InterPro" id="IPR000195">
    <property type="entry name" value="Rab-GAP-TBC_dom"/>
</dbReference>
<dbReference type="PANTHER" id="PTHR16110:SF1">
    <property type="entry name" value="TBC1 DOMAIN FAMILY MEMBER 19"/>
    <property type="match status" value="1"/>
</dbReference>
<dbReference type="AlphaFoldDB" id="A0A8J2RIB8"/>
<evidence type="ECO:0000313" key="4">
    <source>
        <dbReference type="EMBL" id="CAH0103667.1"/>
    </source>
</evidence>
<proteinExistence type="predicted"/>
<dbReference type="SUPFAM" id="SSF47923">
    <property type="entry name" value="Ypt/Rab-GAP domain of gyp1p"/>
    <property type="match status" value="1"/>
</dbReference>
<evidence type="ECO:0000259" key="3">
    <source>
        <dbReference type="PROSITE" id="PS50086"/>
    </source>
</evidence>
<evidence type="ECO:0000256" key="1">
    <source>
        <dbReference type="SAM" id="MobiDB-lite"/>
    </source>
</evidence>
<keyword evidence="2" id="KW-1133">Transmembrane helix</keyword>
<dbReference type="PROSITE" id="PS50086">
    <property type="entry name" value="TBC_RABGAP"/>
    <property type="match status" value="1"/>
</dbReference>
<dbReference type="PANTHER" id="PTHR16110">
    <property type="entry name" value="TBC1 DOMAIN FAMILY MEMBER 19"/>
    <property type="match status" value="1"/>
</dbReference>
<dbReference type="EMBL" id="CAKKLH010000112">
    <property type="protein sequence ID" value="CAH0103667.1"/>
    <property type="molecule type" value="Genomic_DNA"/>
</dbReference>
<dbReference type="Gene3D" id="1.10.472.80">
    <property type="entry name" value="Ypt/Rab-GAP domain of gyp1p, domain 3"/>
    <property type="match status" value="1"/>
</dbReference>
<feature type="compositionally biased region" description="Polar residues" evidence="1">
    <location>
        <begin position="57"/>
        <end position="72"/>
    </location>
</feature>
<evidence type="ECO:0000256" key="2">
    <source>
        <dbReference type="SAM" id="Phobius"/>
    </source>
</evidence>
<reference evidence="4" key="1">
    <citation type="submission" date="2021-11" db="EMBL/GenBank/DDBJ databases">
        <authorList>
            <person name="Schell T."/>
        </authorList>
    </citation>
    <scope>NUCLEOTIDE SEQUENCE</scope>
    <source>
        <strain evidence="4">M5</strain>
    </source>
</reference>
<comment type="caution">
    <text evidence="4">The sequence shown here is derived from an EMBL/GenBank/DDBJ whole genome shotgun (WGS) entry which is preliminary data.</text>
</comment>
<accession>A0A8J2RIB8</accession>
<dbReference type="InterPro" id="IPR042507">
    <property type="entry name" value="TBC1D19"/>
</dbReference>